<dbReference type="AlphaFoldDB" id="A0A3L6PZ66"/>
<comment type="caution">
    <text evidence="2">The sequence shown here is derived from an EMBL/GenBank/DDBJ whole genome shotgun (WGS) entry which is preliminary data.</text>
</comment>
<name>A0A3L6PZ66_PANMI</name>
<organism evidence="2 3">
    <name type="scientific">Panicum miliaceum</name>
    <name type="common">Proso millet</name>
    <name type="synonym">Broomcorn millet</name>
    <dbReference type="NCBI Taxonomy" id="4540"/>
    <lineage>
        <taxon>Eukaryota</taxon>
        <taxon>Viridiplantae</taxon>
        <taxon>Streptophyta</taxon>
        <taxon>Embryophyta</taxon>
        <taxon>Tracheophyta</taxon>
        <taxon>Spermatophyta</taxon>
        <taxon>Magnoliopsida</taxon>
        <taxon>Liliopsida</taxon>
        <taxon>Poales</taxon>
        <taxon>Poaceae</taxon>
        <taxon>PACMAD clade</taxon>
        <taxon>Panicoideae</taxon>
        <taxon>Panicodae</taxon>
        <taxon>Paniceae</taxon>
        <taxon>Panicinae</taxon>
        <taxon>Panicum</taxon>
        <taxon>Panicum sect. Panicum</taxon>
    </lineage>
</organism>
<evidence type="ECO:0000313" key="2">
    <source>
        <dbReference type="EMBL" id="RLM65799.1"/>
    </source>
</evidence>
<evidence type="ECO:0000256" key="1">
    <source>
        <dbReference type="SAM" id="MobiDB-lite"/>
    </source>
</evidence>
<proteinExistence type="predicted"/>
<protein>
    <submittedName>
        <fullName evidence="2">Uncharacterized protein</fullName>
    </submittedName>
</protein>
<dbReference type="EMBL" id="PQIB02000015">
    <property type="protein sequence ID" value="RLM65799.1"/>
    <property type="molecule type" value="Genomic_DNA"/>
</dbReference>
<dbReference type="Proteomes" id="UP000275267">
    <property type="component" value="Unassembled WGS sequence"/>
</dbReference>
<accession>A0A3L6PZ66</accession>
<gene>
    <name evidence="2" type="ORF">C2845_PM16G19930</name>
</gene>
<sequence>MELLGLSPPPPDGDGSTGGCDGSGADGSPAGQGRRRSRPQGRLANGYGATAATKARCRRSPEIPSSHHLDGLGRFGFLGTCSENTREKINAVVVAVPWTVVWLCGLWCGVL</sequence>
<keyword evidence="3" id="KW-1185">Reference proteome</keyword>
<evidence type="ECO:0000313" key="3">
    <source>
        <dbReference type="Proteomes" id="UP000275267"/>
    </source>
</evidence>
<feature type="compositionally biased region" description="Gly residues" evidence="1">
    <location>
        <begin position="15"/>
        <end position="25"/>
    </location>
</feature>
<reference evidence="3" key="1">
    <citation type="journal article" date="2019" name="Nat. Commun.">
        <title>The genome of broomcorn millet.</title>
        <authorList>
            <person name="Zou C."/>
            <person name="Miki D."/>
            <person name="Li D."/>
            <person name="Tang Q."/>
            <person name="Xiao L."/>
            <person name="Rajput S."/>
            <person name="Deng P."/>
            <person name="Jia W."/>
            <person name="Huang R."/>
            <person name="Zhang M."/>
            <person name="Sun Y."/>
            <person name="Hu J."/>
            <person name="Fu X."/>
            <person name="Schnable P.S."/>
            <person name="Li F."/>
            <person name="Zhang H."/>
            <person name="Feng B."/>
            <person name="Zhu X."/>
            <person name="Liu R."/>
            <person name="Schnable J.C."/>
            <person name="Zhu J.-K."/>
            <person name="Zhang H."/>
        </authorList>
    </citation>
    <scope>NUCLEOTIDE SEQUENCE [LARGE SCALE GENOMIC DNA]</scope>
</reference>
<feature type="region of interest" description="Disordered" evidence="1">
    <location>
        <begin position="1"/>
        <end position="55"/>
    </location>
</feature>